<sequence>MKKQIILFISILCLYSCSSNEENMQSAATLEGNWLLQNIPSGSKLKFYGNNFMIESGTVTINGTFKLIDKKMTGEVTSRKGANSNALKPDTFTGNIEITNDKVTFTNFDGNWRAIFSTWYGKQK</sequence>
<dbReference type="Proteomes" id="UP000663440">
    <property type="component" value="Chromosome"/>
</dbReference>
<evidence type="ECO:0000313" key="2">
    <source>
        <dbReference type="Proteomes" id="UP000663440"/>
    </source>
</evidence>
<dbReference type="RefSeq" id="WP_207295509.1">
    <property type="nucleotide sequence ID" value="NZ_CP071448.1"/>
</dbReference>
<gene>
    <name evidence="1" type="ORF">J0383_18835</name>
</gene>
<proteinExistence type="predicted"/>
<organism evidence="1 2">
    <name type="scientific">Flavobacterium endoglycinae</name>
    <dbReference type="NCBI Taxonomy" id="2816357"/>
    <lineage>
        <taxon>Bacteria</taxon>
        <taxon>Pseudomonadati</taxon>
        <taxon>Bacteroidota</taxon>
        <taxon>Flavobacteriia</taxon>
        <taxon>Flavobacteriales</taxon>
        <taxon>Flavobacteriaceae</taxon>
        <taxon>Flavobacterium</taxon>
    </lineage>
</organism>
<dbReference type="EMBL" id="CP071448">
    <property type="protein sequence ID" value="QSW88306.1"/>
    <property type="molecule type" value="Genomic_DNA"/>
</dbReference>
<name>A0ABX7QCH5_9FLAO</name>
<reference evidence="1 2" key="1">
    <citation type="submission" date="2021-03" db="EMBL/GenBank/DDBJ databases">
        <title>Flavobacterium kribbensis sp. nov, an endophytic bacteria, isolated from soybean.</title>
        <authorList>
            <person name="Lee J."/>
            <person name="Seo J."/>
        </authorList>
    </citation>
    <scope>NUCLEOTIDE SEQUENCE [LARGE SCALE GENOMIC DNA]</scope>
    <source>
        <strain evidence="1 2">BB8</strain>
    </source>
</reference>
<keyword evidence="2" id="KW-1185">Reference proteome</keyword>
<evidence type="ECO:0008006" key="3">
    <source>
        <dbReference type="Google" id="ProtNLM"/>
    </source>
</evidence>
<protein>
    <recommendedName>
        <fullName evidence="3">Lipocalin-like domain-containing protein</fullName>
    </recommendedName>
</protein>
<evidence type="ECO:0000313" key="1">
    <source>
        <dbReference type="EMBL" id="QSW88306.1"/>
    </source>
</evidence>
<accession>A0ABX7QCH5</accession>